<dbReference type="EMBL" id="OA896152">
    <property type="protein sequence ID" value="CAD7285381.1"/>
    <property type="molecule type" value="Genomic_DNA"/>
</dbReference>
<feature type="chain" id="PRO_5036403147" evidence="1">
    <location>
        <begin position="20"/>
        <end position="110"/>
    </location>
</feature>
<dbReference type="AlphaFoldDB" id="A0A7R9C158"/>
<keyword evidence="3" id="KW-1185">Reference proteome</keyword>
<accession>A0A7R9C158</accession>
<feature type="signal peptide" evidence="1">
    <location>
        <begin position="1"/>
        <end position="19"/>
    </location>
</feature>
<protein>
    <submittedName>
        <fullName evidence="2">Uncharacterized protein</fullName>
    </submittedName>
</protein>
<proteinExistence type="predicted"/>
<evidence type="ECO:0000313" key="3">
    <source>
        <dbReference type="Proteomes" id="UP000678499"/>
    </source>
</evidence>
<organism evidence="2">
    <name type="scientific">Notodromas monacha</name>
    <dbReference type="NCBI Taxonomy" id="399045"/>
    <lineage>
        <taxon>Eukaryota</taxon>
        <taxon>Metazoa</taxon>
        <taxon>Ecdysozoa</taxon>
        <taxon>Arthropoda</taxon>
        <taxon>Crustacea</taxon>
        <taxon>Oligostraca</taxon>
        <taxon>Ostracoda</taxon>
        <taxon>Podocopa</taxon>
        <taxon>Podocopida</taxon>
        <taxon>Cypridocopina</taxon>
        <taxon>Cypridoidea</taxon>
        <taxon>Cyprididae</taxon>
        <taxon>Notodromas</taxon>
    </lineage>
</organism>
<dbReference type="EMBL" id="CAJPEX010014115">
    <property type="protein sequence ID" value="CAG0925533.1"/>
    <property type="molecule type" value="Genomic_DNA"/>
</dbReference>
<gene>
    <name evidence="2" type="ORF">NMOB1V02_LOCUS12983</name>
</gene>
<evidence type="ECO:0000313" key="2">
    <source>
        <dbReference type="EMBL" id="CAD7285381.1"/>
    </source>
</evidence>
<evidence type="ECO:0000256" key="1">
    <source>
        <dbReference type="SAM" id="SignalP"/>
    </source>
</evidence>
<sequence length="110" mass="12288">MEIAWKIALMIISLGTCWASSASSHNSTVGRIRTRRHWRFDDTRVSKAICILRCLKDQGAKNLYIPFPDPRGVYAPVYTCPEKSVFSCPKCVQGCPNGSPNAISRQKLSE</sequence>
<reference evidence="2" key="1">
    <citation type="submission" date="2020-11" db="EMBL/GenBank/DDBJ databases">
        <authorList>
            <person name="Tran Van P."/>
        </authorList>
    </citation>
    <scope>NUCLEOTIDE SEQUENCE</scope>
</reference>
<name>A0A7R9C158_9CRUS</name>
<dbReference type="Proteomes" id="UP000678499">
    <property type="component" value="Unassembled WGS sequence"/>
</dbReference>
<keyword evidence="1" id="KW-0732">Signal</keyword>
<feature type="non-terminal residue" evidence="2">
    <location>
        <position position="1"/>
    </location>
</feature>